<reference evidence="2" key="1">
    <citation type="submission" date="2016-11" db="UniProtKB">
        <authorList>
            <consortium name="WormBaseParasite"/>
        </authorList>
    </citation>
    <scope>IDENTIFICATION</scope>
    <source>
        <strain evidence="2">KR3021</strain>
    </source>
</reference>
<dbReference type="Proteomes" id="UP000095286">
    <property type="component" value="Unplaced"/>
</dbReference>
<dbReference type="WBParaSite" id="RSKR_0000842300.1">
    <property type="protein sequence ID" value="RSKR_0000842300.1"/>
    <property type="gene ID" value="RSKR_0000842300"/>
</dbReference>
<organism evidence="1 2">
    <name type="scientific">Rhabditophanes sp. KR3021</name>
    <dbReference type="NCBI Taxonomy" id="114890"/>
    <lineage>
        <taxon>Eukaryota</taxon>
        <taxon>Metazoa</taxon>
        <taxon>Ecdysozoa</taxon>
        <taxon>Nematoda</taxon>
        <taxon>Chromadorea</taxon>
        <taxon>Rhabditida</taxon>
        <taxon>Tylenchina</taxon>
        <taxon>Panagrolaimomorpha</taxon>
        <taxon>Strongyloidoidea</taxon>
        <taxon>Alloionematidae</taxon>
        <taxon>Rhabditophanes</taxon>
    </lineage>
</organism>
<sequence length="962" mass="111825">MDTDPQETTIGQNEEEQDMENGTIENNKLNEQVKQSNDEGSDGECPDSDEEQEKATTTPVVDTTNPSPQNDEEMEDGEIVDDEETAEEANYKELRALRKKDFSIWNNLAKQGNKSYDVYREDEVYDPYDEGGIDAYDGNDDYNGNGQVDYDDRMLADRRRARKGRNISRHNQVTPRERLICKFFREGHCRDMKNCVYSHNTEDSGRKNKLCRFYETGQCAQGLNCKRLHGEFPCYQHHINRACIRGDHCRFSHEPLTQLTESILKSSYTEEDLHPPPKKSRKTLLSNDGTSLVRNGKNVYDEVFENILKPELDEDVDLRVIVDQINQSLMDEEDNEDIDFRAMGIDAPVSVSIMDPVSNIPVIKPTVYNDGLFDGEYDPLVPEHENDTRTFAERMLAKALKDSDDEKINEEEEKRKTREQSFDRVSSHSRGENSRRNYDKHYQSRDYSYDSHDRSSRGGRKDDDYYGRPKEREHYPSERGYSPQSYRGGRRSSNDGRKPRDYRDPREKDYYRDSKDSRGRPSPRDHQRGSRDARDYRGSRDYRDTHDYPDERHGGRDSRDYKDPRDSRGVRDHRDVEPRSAEDYRGSEYSRDYRETKNFRVEADYKEEAAYKDTHNVYSSQSPYKNVYKESGAPLSPHPRAASLHRSLSPRRTVDSRHPDPRLSQGPKSSHDSRDPRDPRYDPRDPRYDPRDQRVESRDPRLDSRDVRPDSRDPRADPRLEGRPESRDPRLESRDSRLESRDPRLESRDPRLESRDPRIESRDPRLDNRPDSRDPRHDNRLESRDPRLDNRPESRDPRLETKDPRLGSRDSSRDPRLANRSDSQDPRLGARDPRRPVDPRLASKPASEEMVESKYGSSSSSFLEGTRSTTVSSSSSSYYNPSDSYYKGGYEATSDEHLKPVEQSFVSSTVWDPDSKPETEISSYGYIYAAKEGTTSTSSNSPYDSGYVYDPNQYLNNLPGKF</sequence>
<protein>
    <submittedName>
        <fullName evidence="2">Zinc finger CCCH domain-containing protein 6</fullName>
    </submittedName>
</protein>
<evidence type="ECO:0000313" key="2">
    <source>
        <dbReference type="WBParaSite" id="RSKR_0000842300.1"/>
    </source>
</evidence>
<evidence type="ECO:0000313" key="1">
    <source>
        <dbReference type="Proteomes" id="UP000095286"/>
    </source>
</evidence>
<accession>A0AC35U6P8</accession>
<name>A0AC35U6P8_9BILA</name>
<proteinExistence type="predicted"/>